<sequence length="51" mass="5609">MSRSQGQMQRLSPVFAMWPSQPGMRLLRCNLQAKTNCARAIGSADSRGDKA</sequence>
<name>A0A0D2XY73_FUSOF</name>
<organism evidence="1 2">
    <name type="scientific">Fusarium oxysporum (strain Fo5176)</name>
    <name type="common">Fusarium vascular wilt</name>
    <dbReference type="NCBI Taxonomy" id="660025"/>
    <lineage>
        <taxon>Eukaryota</taxon>
        <taxon>Fungi</taxon>
        <taxon>Dikarya</taxon>
        <taxon>Ascomycota</taxon>
        <taxon>Pezizomycotina</taxon>
        <taxon>Sordariomycetes</taxon>
        <taxon>Hypocreomycetidae</taxon>
        <taxon>Hypocreales</taxon>
        <taxon>Nectriaceae</taxon>
        <taxon>Fusarium</taxon>
        <taxon>Fusarium oxysporum species complex</taxon>
    </lineage>
</organism>
<proteinExistence type="predicted"/>
<dbReference type="Proteomes" id="UP000002489">
    <property type="component" value="Unassembled WGS sequence"/>
</dbReference>
<dbReference type="EnsemblFungi" id="FOXG_08944T0">
    <property type="protein sequence ID" value="FOXG_08944P0"/>
    <property type="gene ID" value="FOXG_08944"/>
</dbReference>
<dbReference type="AlphaFoldDB" id="A0A0D2XY73"/>
<evidence type="ECO:0000313" key="2">
    <source>
        <dbReference type="Proteomes" id="UP000002489"/>
    </source>
</evidence>
<accession>A0A0D2XY73</accession>
<evidence type="ECO:0000313" key="1">
    <source>
        <dbReference type="EnsemblFungi" id="FOXG_08944P0"/>
    </source>
</evidence>
<reference evidence="1" key="2">
    <citation type="submission" date="2025-08" db="UniProtKB">
        <authorList>
            <consortium name="EnsemblFungi"/>
        </authorList>
    </citation>
    <scope>IDENTIFICATION</scope>
    <source>
        <strain evidence="1">4287 / CBS 123668 / FGSC 9935 / NRRL 34936</strain>
    </source>
</reference>
<protein>
    <submittedName>
        <fullName evidence="1">Uncharacterized protein</fullName>
    </submittedName>
</protein>
<reference evidence="2" key="1">
    <citation type="journal article" date="2012" name="Mol. Plant Microbe Interact.">
        <title>A highly conserved effector in Fusarium oxysporum is required for full virulence on Arabidopsis.</title>
        <authorList>
            <person name="Thatcher L.F."/>
            <person name="Gardiner D.M."/>
            <person name="Kazan K."/>
            <person name="Manners J."/>
        </authorList>
    </citation>
    <scope>NUCLEOTIDE SEQUENCE [LARGE SCALE GENOMIC DNA]</scope>
    <source>
        <strain evidence="2">Fo5176</strain>
    </source>
</reference>